<evidence type="ECO:0008006" key="3">
    <source>
        <dbReference type="Google" id="ProtNLM"/>
    </source>
</evidence>
<evidence type="ECO:0000313" key="2">
    <source>
        <dbReference type="Proteomes" id="UP000190774"/>
    </source>
</evidence>
<dbReference type="Proteomes" id="UP000190774">
    <property type="component" value="Unassembled WGS sequence"/>
</dbReference>
<name>A0A1T4WYA0_9BACT</name>
<dbReference type="STRING" id="48467.SAMN02745166_00880"/>
<keyword evidence="2" id="KW-1185">Reference proteome</keyword>
<dbReference type="EMBL" id="FUYE01000002">
    <property type="protein sequence ID" value="SKA82229.1"/>
    <property type="molecule type" value="Genomic_DNA"/>
</dbReference>
<evidence type="ECO:0000313" key="1">
    <source>
        <dbReference type="EMBL" id="SKA82229.1"/>
    </source>
</evidence>
<sequence length="152" mass="17582">MNYINLATMDSEHEAHRLASRFSEQGIKSRVHDERDIQLFVFFTKPKAFTIVQVDDGDYSRAIAFIQHLHDLNDPVCGHIFSCIECGSFAVEYPQFTRKYLITPLLLEWASNLGLFKKQFYCRKCHAMWPYEVSALKPRISHSAEVQTAPPN</sequence>
<dbReference type="OrthoDB" id="194309at2"/>
<dbReference type="RefSeq" id="WP_078812075.1">
    <property type="nucleotide sequence ID" value="NZ_FUYE01000002.1"/>
</dbReference>
<reference evidence="2" key="1">
    <citation type="submission" date="2017-02" db="EMBL/GenBank/DDBJ databases">
        <authorList>
            <person name="Varghese N."/>
            <person name="Submissions S."/>
        </authorList>
    </citation>
    <scope>NUCLEOTIDE SEQUENCE [LARGE SCALE GENOMIC DNA]</scope>
    <source>
        <strain evidence="2">ATCC 700200</strain>
    </source>
</reference>
<protein>
    <recommendedName>
        <fullName evidence="3">Signal transducing protein</fullName>
    </recommendedName>
</protein>
<gene>
    <name evidence="1" type="ORF">SAMN02745166_00880</name>
</gene>
<accession>A0A1T4WYA0</accession>
<organism evidence="1 2">
    <name type="scientific">Prosthecobacter debontii</name>
    <dbReference type="NCBI Taxonomy" id="48467"/>
    <lineage>
        <taxon>Bacteria</taxon>
        <taxon>Pseudomonadati</taxon>
        <taxon>Verrucomicrobiota</taxon>
        <taxon>Verrucomicrobiia</taxon>
        <taxon>Verrucomicrobiales</taxon>
        <taxon>Verrucomicrobiaceae</taxon>
        <taxon>Prosthecobacter</taxon>
    </lineage>
</organism>
<proteinExistence type="predicted"/>
<dbReference type="AlphaFoldDB" id="A0A1T4WYA0"/>